<evidence type="ECO:0008006" key="3">
    <source>
        <dbReference type="Google" id="ProtNLM"/>
    </source>
</evidence>
<dbReference type="InterPro" id="IPR006439">
    <property type="entry name" value="HAD-SF_hydro_IA"/>
</dbReference>
<dbReference type="PANTHER" id="PTHR18901:SF38">
    <property type="entry name" value="PSEUDOURIDINE-5'-PHOSPHATASE"/>
    <property type="match status" value="1"/>
</dbReference>
<dbReference type="Gene3D" id="1.10.150.240">
    <property type="entry name" value="Putative phosphatase, domain 2"/>
    <property type="match status" value="1"/>
</dbReference>
<dbReference type="SFLD" id="SFLDS00003">
    <property type="entry name" value="Haloacid_Dehalogenase"/>
    <property type="match status" value="1"/>
</dbReference>
<dbReference type="SFLD" id="SFLDG01129">
    <property type="entry name" value="C1.5:_HAD__Beta-PGM__Phosphata"/>
    <property type="match status" value="1"/>
</dbReference>
<dbReference type="PANTHER" id="PTHR18901">
    <property type="entry name" value="2-DEOXYGLUCOSE-6-PHOSPHATE PHOSPHATASE 2"/>
    <property type="match status" value="1"/>
</dbReference>
<evidence type="ECO:0000313" key="2">
    <source>
        <dbReference type="Proteomes" id="UP001412239"/>
    </source>
</evidence>
<dbReference type="Proteomes" id="UP001412239">
    <property type="component" value="Unassembled WGS sequence"/>
</dbReference>
<name>A0A292Q5I2_9PEZI</name>
<dbReference type="Gene3D" id="3.40.50.1000">
    <property type="entry name" value="HAD superfamily/HAD-like"/>
    <property type="match status" value="1"/>
</dbReference>
<dbReference type="InterPro" id="IPR036412">
    <property type="entry name" value="HAD-like_sf"/>
</dbReference>
<protein>
    <recommendedName>
        <fullName evidence="3">HAD superfamily hydrolase</fullName>
    </recommendedName>
</protein>
<dbReference type="FunFam" id="1.10.150.240:FF:000001">
    <property type="entry name" value="Haloacid dehalogenase-like hydrolase domain"/>
    <property type="match status" value="1"/>
</dbReference>
<reference evidence="1" key="1">
    <citation type="submission" date="2015-10" db="EMBL/GenBank/DDBJ databases">
        <authorList>
            <person name="Regsiter A."/>
            <person name="william w."/>
        </authorList>
    </citation>
    <scope>NUCLEOTIDE SEQUENCE</scope>
    <source>
        <strain evidence="1">Montdore</strain>
    </source>
</reference>
<organism evidence="1 2">
    <name type="scientific">Tuber aestivum</name>
    <name type="common">summer truffle</name>
    <dbReference type="NCBI Taxonomy" id="59557"/>
    <lineage>
        <taxon>Eukaryota</taxon>
        <taxon>Fungi</taxon>
        <taxon>Dikarya</taxon>
        <taxon>Ascomycota</taxon>
        <taxon>Pezizomycotina</taxon>
        <taxon>Pezizomycetes</taxon>
        <taxon>Pezizales</taxon>
        <taxon>Tuberaceae</taxon>
        <taxon>Tuber</taxon>
    </lineage>
</organism>
<gene>
    <name evidence="1" type="ORF">GSTUAT00001905001</name>
</gene>
<evidence type="ECO:0000313" key="1">
    <source>
        <dbReference type="EMBL" id="CUS14013.1"/>
    </source>
</evidence>
<accession>A0A292Q5I2</accession>
<proteinExistence type="predicted"/>
<dbReference type="NCBIfam" id="TIGR01509">
    <property type="entry name" value="HAD-SF-IA-v3"/>
    <property type="match status" value="1"/>
</dbReference>
<dbReference type="InterPro" id="IPR023198">
    <property type="entry name" value="PGP-like_dom2"/>
</dbReference>
<keyword evidence="2" id="KW-1185">Reference proteome</keyword>
<dbReference type="SUPFAM" id="SSF56784">
    <property type="entry name" value="HAD-like"/>
    <property type="match status" value="1"/>
</dbReference>
<dbReference type="Pfam" id="PF00702">
    <property type="entry name" value="Hydrolase"/>
    <property type="match status" value="1"/>
</dbReference>
<dbReference type="InterPro" id="IPR023214">
    <property type="entry name" value="HAD_sf"/>
</dbReference>
<dbReference type="EMBL" id="LN890963">
    <property type="protein sequence ID" value="CUS14013.1"/>
    <property type="molecule type" value="Genomic_DNA"/>
</dbReference>
<sequence>MATTKPIRACLFDMDGLLLNTEDIYTKVTNMILVENGRPIMPWSLKAQLQGRPGPTSTNIFLKWAQLKISHEEFLKRRTELQTEFFPSCSPLPGAPELLETLSTATTPSGLPIEAALATSSGAQAFEVKTAHLKDLFKFFPKDQQIFGDDPRIQHGRGKPAPDIYLVALESINARLRGEGKAEILPEECLVFEDAVPGVEAGRRAGMRVVWIPHKELRKVFVGKEEEILAGLPMAGDAEGEVVEEDRKIGKVGDGWGELRESIVGFDYARYGIQVKK</sequence>
<dbReference type="GO" id="GO:0016791">
    <property type="term" value="F:phosphatase activity"/>
    <property type="evidence" value="ECO:0007669"/>
    <property type="project" value="TreeGrafter"/>
</dbReference>
<dbReference type="AlphaFoldDB" id="A0A292Q5I2"/>